<keyword evidence="3" id="KW-1185">Reference proteome</keyword>
<sequence>AFYAKKGKGFHTCKEVKCLLLYDGESIFSSTKGVKTVSLVLINIKKKYLKQKKNRNKSINHSNIKGSTNQNKIMLSVQSPSYAGMERLGVPVRTSIGSSTDERSHIGRRLRMDSLQSEDLLTDHHAIGTSNSHHLYHHVQSDVIRCPHHVALPDSERGSDRDVHNRTSFQQTEITRPYIKAPPNKTALDVPELSYNLFPHPSCNLNNQQRITTTTKSKPNPIAKFFLRISSKTTETTSCSPSSTTTTNSTTLAHHHPTQTLNNTKNSSSSTLSIYKSVSSDISTNSSIPSTKLYTSVPTSSTQSLATTIEPSPPESGSHI</sequence>
<feature type="compositionally biased region" description="Low complexity" evidence="1">
    <location>
        <begin position="281"/>
        <end position="291"/>
    </location>
</feature>
<feature type="region of interest" description="Disordered" evidence="1">
    <location>
        <begin position="281"/>
        <end position="320"/>
    </location>
</feature>
<name>A0A9Q0N224_9DIPT</name>
<feature type="non-terminal residue" evidence="2">
    <location>
        <position position="1"/>
    </location>
</feature>
<evidence type="ECO:0000313" key="3">
    <source>
        <dbReference type="Proteomes" id="UP001151699"/>
    </source>
</evidence>
<feature type="region of interest" description="Disordered" evidence="1">
    <location>
        <begin position="235"/>
        <end position="269"/>
    </location>
</feature>
<feature type="non-terminal residue" evidence="2">
    <location>
        <position position="320"/>
    </location>
</feature>
<feature type="compositionally biased region" description="Polar residues" evidence="1">
    <location>
        <begin position="292"/>
        <end position="310"/>
    </location>
</feature>
<comment type="caution">
    <text evidence="2">The sequence shown here is derived from an EMBL/GenBank/DDBJ whole genome shotgun (WGS) entry which is preliminary data.</text>
</comment>
<proteinExistence type="predicted"/>
<protein>
    <submittedName>
        <fullName evidence="2">Uncharacterized protein</fullName>
    </submittedName>
</protein>
<gene>
    <name evidence="2" type="ORF">Bhyg_07130</name>
</gene>
<dbReference type="AlphaFoldDB" id="A0A9Q0N224"/>
<reference evidence="2" key="1">
    <citation type="submission" date="2022-07" db="EMBL/GenBank/DDBJ databases">
        <authorList>
            <person name="Trinca V."/>
            <person name="Uliana J.V.C."/>
            <person name="Torres T.T."/>
            <person name="Ward R.J."/>
            <person name="Monesi N."/>
        </authorList>
    </citation>
    <scope>NUCLEOTIDE SEQUENCE</scope>
    <source>
        <strain evidence="2">HSMRA1968</strain>
        <tissue evidence="2">Whole embryos</tissue>
    </source>
</reference>
<accession>A0A9Q0N224</accession>
<evidence type="ECO:0000313" key="2">
    <source>
        <dbReference type="EMBL" id="KAJ6642183.1"/>
    </source>
</evidence>
<feature type="compositionally biased region" description="Low complexity" evidence="1">
    <location>
        <begin position="235"/>
        <end position="251"/>
    </location>
</feature>
<dbReference type="Proteomes" id="UP001151699">
    <property type="component" value="Chromosome B"/>
</dbReference>
<evidence type="ECO:0000256" key="1">
    <source>
        <dbReference type="SAM" id="MobiDB-lite"/>
    </source>
</evidence>
<organism evidence="2 3">
    <name type="scientific">Pseudolycoriella hygida</name>
    <dbReference type="NCBI Taxonomy" id="35572"/>
    <lineage>
        <taxon>Eukaryota</taxon>
        <taxon>Metazoa</taxon>
        <taxon>Ecdysozoa</taxon>
        <taxon>Arthropoda</taxon>
        <taxon>Hexapoda</taxon>
        <taxon>Insecta</taxon>
        <taxon>Pterygota</taxon>
        <taxon>Neoptera</taxon>
        <taxon>Endopterygota</taxon>
        <taxon>Diptera</taxon>
        <taxon>Nematocera</taxon>
        <taxon>Sciaroidea</taxon>
        <taxon>Sciaridae</taxon>
        <taxon>Pseudolycoriella</taxon>
    </lineage>
</organism>
<dbReference type="OrthoDB" id="10038550at2759"/>
<dbReference type="EMBL" id="WJQU01000002">
    <property type="protein sequence ID" value="KAJ6642183.1"/>
    <property type="molecule type" value="Genomic_DNA"/>
</dbReference>